<evidence type="ECO:0000313" key="2">
    <source>
        <dbReference type="Proteomes" id="UP000051922"/>
    </source>
</evidence>
<comment type="caution">
    <text evidence="1">The sequence shown here is derived from an EMBL/GenBank/DDBJ whole genome shotgun (WGS) entry which is preliminary data.</text>
</comment>
<proteinExistence type="predicted"/>
<evidence type="ECO:0000313" key="1">
    <source>
        <dbReference type="EMBL" id="KRL85023.1"/>
    </source>
</evidence>
<gene>
    <name evidence="1" type="ORF">FC50_GL001879</name>
</gene>
<dbReference type="Proteomes" id="UP000051922">
    <property type="component" value="Unassembled WGS sequence"/>
</dbReference>
<name>A0A0R1TUR9_9LACO</name>
<reference evidence="1 2" key="1">
    <citation type="journal article" date="2015" name="Genome Announc.">
        <title>Expanding the biotechnology potential of lactobacilli through comparative genomics of 213 strains and associated genera.</title>
        <authorList>
            <person name="Sun Z."/>
            <person name="Harris H.M."/>
            <person name="McCann A."/>
            <person name="Guo C."/>
            <person name="Argimon S."/>
            <person name="Zhang W."/>
            <person name="Yang X."/>
            <person name="Jeffery I.B."/>
            <person name="Cooney J.C."/>
            <person name="Kagawa T.F."/>
            <person name="Liu W."/>
            <person name="Song Y."/>
            <person name="Salvetti E."/>
            <person name="Wrobel A."/>
            <person name="Rasinkangas P."/>
            <person name="Parkhill J."/>
            <person name="Rea M.C."/>
            <person name="O'Sullivan O."/>
            <person name="Ritari J."/>
            <person name="Douillard F.P."/>
            <person name="Paul Ross R."/>
            <person name="Yang R."/>
            <person name="Briner A.E."/>
            <person name="Felis G.E."/>
            <person name="de Vos W.M."/>
            <person name="Barrangou R."/>
            <person name="Klaenhammer T.R."/>
            <person name="Caufield P.W."/>
            <person name="Cui Y."/>
            <person name="Zhang H."/>
            <person name="O'Toole P.W."/>
        </authorList>
    </citation>
    <scope>NUCLEOTIDE SEQUENCE [LARGE SCALE GENOMIC DNA]</scope>
    <source>
        <strain evidence="1 2">DSM 15945</strain>
    </source>
</reference>
<dbReference type="AlphaFoldDB" id="A0A0R1TUR9"/>
<organism evidence="1 2">
    <name type="scientific">Lacticaseibacillus pantheris DSM 15945 = JCM 12539 = NBRC 106106</name>
    <dbReference type="NCBI Taxonomy" id="1423783"/>
    <lineage>
        <taxon>Bacteria</taxon>
        <taxon>Bacillati</taxon>
        <taxon>Bacillota</taxon>
        <taxon>Bacilli</taxon>
        <taxon>Lactobacillales</taxon>
        <taxon>Lactobacillaceae</taxon>
        <taxon>Lacticaseibacillus</taxon>
    </lineage>
</organism>
<accession>A0A0R1TUR9</accession>
<protein>
    <submittedName>
        <fullName evidence="1">Uncharacterized protein</fullName>
    </submittedName>
</protein>
<sequence>MVVIAATDAAALDATLAEEAAAELEVVIWVAASETARLDAEELLAAAAEAAEAATVAALVDAVAYDIA</sequence>
<keyword evidence="2" id="KW-1185">Reference proteome</keyword>
<dbReference type="EMBL" id="AZFJ01000055">
    <property type="protein sequence ID" value="KRL85023.1"/>
    <property type="molecule type" value="Genomic_DNA"/>
</dbReference>